<dbReference type="Proteomes" id="UP000540656">
    <property type="component" value="Unassembled WGS sequence"/>
</dbReference>
<reference evidence="3 4" key="1">
    <citation type="submission" date="2020-07" db="EMBL/GenBank/DDBJ databases">
        <title>Sequencing the genomes of 1000 actinobacteria strains.</title>
        <authorList>
            <person name="Klenk H.-P."/>
        </authorList>
    </citation>
    <scope>NUCLEOTIDE SEQUENCE [LARGE SCALE GENOMIC DNA]</scope>
    <source>
        <strain evidence="3 4">DSM 23819</strain>
    </source>
</reference>
<dbReference type="AlphaFoldDB" id="A0A7Y9UTM3"/>
<proteinExistence type="predicted"/>
<evidence type="ECO:0000259" key="2">
    <source>
        <dbReference type="Pfam" id="PF22552"/>
    </source>
</evidence>
<protein>
    <submittedName>
        <fullName evidence="3">Uncharacterized protein</fullName>
    </submittedName>
</protein>
<dbReference type="Pfam" id="PF22551">
    <property type="entry name" value="TY-Chap1"/>
    <property type="match status" value="1"/>
</dbReference>
<dbReference type="InterPro" id="IPR054344">
    <property type="entry name" value="TY-Chap_N"/>
</dbReference>
<dbReference type="EMBL" id="JACCAA010000001">
    <property type="protein sequence ID" value="NYG58604.1"/>
    <property type="molecule type" value="Genomic_DNA"/>
</dbReference>
<feature type="domain" description="TY-Chap N-terminal" evidence="2">
    <location>
        <begin position="14"/>
        <end position="132"/>
    </location>
</feature>
<feature type="domain" description="TY-Chap central" evidence="1">
    <location>
        <begin position="182"/>
        <end position="309"/>
    </location>
</feature>
<dbReference type="RefSeq" id="WP_179501753.1">
    <property type="nucleotide sequence ID" value="NZ_JACCAA010000001.1"/>
</dbReference>
<evidence type="ECO:0000259" key="1">
    <source>
        <dbReference type="Pfam" id="PF22551"/>
    </source>
</evidence>
<evidence type="ECO:0000313" key="4">
    <source>
        <dbReference type="Proteomes" id="UP000540656"/>
    </source>
</evidence>
<organism evidence="3 4">
    <name type="scientific">Nocardioides daedukensis</name>
    <dbReference type="NCBI Taxonomy" id="634462"/>
    <lineage>
        <taxon>Bacteria</taxon>
        <taxon>Bacillati</taxon>
        <taxon>Actinomycetota</taxon>
        <taxon>Actinomycetes</taxon>
        <taxon>Propionibacteriales</taxon>
        <taxon>Nocardioidaceae</taxon>
        <taxon>Nocardioides</taxon>
    </lineage>
</organism>
<keyword evidence="4" id="KW-1185">Reference proteome</keyword>
<dbReference type="Pfam" id="PF22552">
    <property type="entry name" value="TY-Chap3"/>
    <property type="match status" value="1"/>
</dbReference>
<gene>
    <name evidence="3" type="ORF">BJ980_001527</name>
</gene>
<dbReference type="InterPro" id="IPR054343">
    <property type="entry name" value="TY-Chap_M"/>
</dbReference>
<comment type="caution">
    <text evidence="3">The sequence shown here is derived from an EMBL/GenBank/DDBJ whole genome shotgun (WGS) entry which is preliminary data.</text>
</comment>
<sequence>MNDTNHELPEVTLGWVTLGQQLAGYIATMSGDEDHLIIETPTISGEVTPYVQFCCIGDDGWRMEVSGNRVLAEQFQLSAAALEALMLLGWNLPEDDDKCPNLWVHGDDPATLARMACAALSGQFQVPFPEFLTVNGWGPAAQDIAAIGLIASREVPTDVVDLDDGPPIGPPTEWAQRSDSREELIELVRESLGYLFDEVPPQDEDGDFVITHDGTPIYVRVSHGMPMVEILTRLAHDVRSRRQAALEVSVLNSTHSMVKFLLQGRSVLLVLSIPAVPFAHHHLAALLPHFVTTRDEVIDDLVLRTQGRKG</sequence>
<evidence type="ECO:0000313" key="3">
    <source>
        <dbReference type="EMBL" id="NYG58604.1"/>
    </source>
</evidence>
<accession>A0A7Y9UTM3</accession>
<name>A0A7Y9UTM3_9ACTN</name>